<dbReference type="SUPFAM" id="SSF52949">
    <property type="entry name" value="Macro domain-like"/>
    <property type="match status" value="2"/>
</dbReference>
<dbReference type="InterPro" id="IPR043472">
    <property type="entry name" value="Macro_dom-like"/>
</dbReference>
<dbReference type="GO" id="GO:0005634">
    <property type="term" value="C:nucleus"/>
    <property type="evidence" value="ECO:0000318"/>
    <property type="project" value="GO_Central"/>
</dbReference>
<gene>
    <name evidence="13 14" type="primary">LOC116406428</name>
    <name evidence="11" type="synonym">parp9</name>
</gene>
<dbReference type="SUPFAM" id="SSF56399">
    <property type="entry name" value="ADP-ribosylation"/>
    <property type="match status" value="1"/>
</dbReference>
<keyword evidence="5" id="KW-0539">Nucleus</keyword>
<feature type="region of interest" description="Disordered" evidence="8">
    <location>
        <begin position="507"/>
        <end position="527"/>
    </location>
</feature>
<feature type="domain" description="Macro" evidence="10">
    <location>
        <begin position="327"/>
        <end position="507"/>
    </location>
</feature>
<keyword evidence="4" id="KW-0520">NAD</keyword>
<evidence type="ECO:0000256" key="3">
    <source>
        <dbReference type="ARBA" id="ARBA00022679"/>
    </source>
</evidence>
<reference evidence="11" key="1">
    <citation type="journal article" date="2010" name="Science">
        <title>The genome of the Western clawed frog Xenopus tropicalis.</title>
        <authorList>
            <person name="Hellsten U."/>
            <person name="Harland R.M."/>
            <person name="Gilchrist M.J."/>
            <person name="Hendrix D."/>
            <person name="Jurka J."/>
            <person name="Kapitonov V."/>
            <person name="Ovcharenko I."/>
            <person name="Putnam N.H."/>
            <person name="Shu S."/>
            <person name="Taher L."/>
            <person name="Blitz I.L."/>
            <person name="Blumberg B."/>
            <person name="Dichmann D.S."/>
            <person name="Dubchak I."/>
            <person name="Amaya E."/>
            <person name="Detter J.C."/>
            <person name="Fletcher R."/>
            <person name="Gerhard D.S."/>
            <person name="Goodstein D."/>
            <person name="Graves T."/>
            <person name="Grigoriev I.V."/>
            <person name="Grimwood J."/>
            <person name="Kawashima T."/>
            <person name="Lindquist E."/>
            <person name="Lucas S.M."/>
            <person name="Mead P.E."/>
            <person name="Mitros T."/>
            <person name="Ogino H."/>
            <person name="Ohta Y."/>
            <person name="Poliakov A.V."/>
            <person name="Pollet N."/>
            <person name="Robert J."/>
            <person name="Salamov A."/>
            <person name="Sater A.K."/>
            <person name="Schmutz J."/>
            <person name="Terry A."/>
            <person name="Vize P.D."/>
            <person name="Warren W.C."/>
            <person name="Wells D."/>
            <person name="Wills A."/>
            <person name="Wilson R.K."/>
            <person name="Zimmerman L.B."/>
            <person name="Zorn A.M."/>
            <person name="Grainger R."/>
            <person name="Grammer T."/>
            <person name="Khokha M.K."/>
            <person name="Richardson P.M."/>
            <person name="Rokhsar D.S."/>
        </authorList>
    </citation>
    <scope>NUCLEOTIDE SEQUENCE [LARGE SCALE GENOMIC DNA]</scope>
    <source>
        <strain evidence="11">Nigerian</strain>
    </source>
</reference>
<keyword evidence="12" id="KW-1185">Reference proteome</keyword>
<dbReference type="Ensembl" id="ENSXETT00000117392">
    <property type="protein sequence ID" value="ENSXETP00000106521"/>
    <property type="gene ID" value="ENSXETG00000007985"/>
</dbReference>
<dbReference type="PANTHER" id="PTHR14453">
    <property type="entry name" value="PARP/ZINC FINGER CCCH TYPE DOMAIN CONTAINING PROTEIN"/>
    <property type="match status" value="1"/>
</dbReference>
<evidence type="ECO:0000256" key="6">
    <source>
        <dbReference type="ARBA" id="ARBA00024347"/>
    </source>
</evidence>
<dbReference type="PROSITE" id="PS51059">
    <property type="entry name" value="PARP_CATALYTIC"/>
    <property type="match status" value="1"/>
</dbReference>
<dbReference type="GO" id="GO:0005737">
    <property type="term" value="C:cytoplasm"/>
    <property type="evidence" value="ECO:0000318"/>
    <property type="project" value="GO_Central"/>
</dbReference>
<keyword evidence="7" id="KW-0175">Coiled coil</keyword>
<name>A0A803JF47_XENTR</name>
<dbReference type="Pfam" id="PF01661">
    <property type="entry name" value="Macro"/>
    <property type="match status" value="2"/>
</dbReference>
<protein>
    <submittedName>
        <fullName evidence="11">Poly(ADP-ribose) polymerase family member 9</fullName>
    </submittedName>
    <submittedName>
        <fullName evidence="13">Protein mono-ADP-ribosyltransferase PARP9</fullName>
    </submittedName>
</protein>
<dbReference type="AGR" id="Xenbase:XB-GENE-29091355"/>
<dbReference type="AlphaFoldDB" id="A0A803JF47"/>
<reference evidence="11" key="2">
    <citation type="submission" date="2021-03" db="UniProtKB">
        <authorList>
            <consortium name="Ensembl"/>
        </authorList>
    </citation>
    <scope>IDENTIFICATION</scope>
</reference>
<dbReference type="OrthoDB" id="6133115at2759"/>
<feature type="domain" description="PARP catalytic" evidence="9">
    <location>
        <begin position="699"/>
        <end position="897"/>
    </location>
</feature>
<feature type="coiled-coil region" evidence="7">
    <location>
        <begin position="613"/>
        <end position="640"/>
    </location>
</feature>
<dbReference type="GO" id="GO:0010629">
    <property type="term" value="P:negative regulation of gene expression"/>
    <property type="evidence" value="ECO:0000318"/>
    <property type="project" value="GO_Central"/>
</dbReference>
<feature type="region of interest" description="Disordered" evidence="8">
    <location>
        <begin position="264"/>
        <end position="288"/>
    </location>
</feature>
<keyword evidence="2" id="KW-0328">Glycosyltransferase</keyword>
<sequence>MVMTTRAQAKIATEEKLNSMESRTMALREDTYSCLYHIQSDLNNVLIRKYNCEMELKGPRLAAPPSGPEELVYEKKLPGGLRLSVWKGNLTGQVVDAVVNAANEDLMHIGGLALALAKAGGAVIQDESRNHIAKHGKVKAGSIAVTSAGNLPCKVLIHAVGPEWTQGRSAQCELELERVIRSILGYVRGESSIRTVAIPAISSGIFGFPLHRCAEIIAGTTKKFCDTESYHKMAEIRFVNIDTPTVTAMKAACEGAFGMSDQIDKLQGSAPDSSQRLSANQSPSYSHNATGSGLSYAAVTAHSSPSYPGAASSSGSSGSANPRAHSSGSQPAFTIYGLKLYLMKGCIEDQITCVIVNSLGANRNPYEGNISKAILSRAGDGLRQELFYKGQYLTARDIMIPTHGYNLPCNFVYHVILQRNDPKKQILMEAMNACLYTAHKYNAPSISFPALGTGMLCFPKPMVAEVMTEEVLTFATQKPCNMDVFFVIHPSDWETYNEFQSAFQAQQQLRTPAPQEERKGPQGMAAAAEEMSLTLSGPRHEDTEDAMLWLQNITKAPGSVLIQNKHILLFGKKEHRALGSPQFSRVEISEVLGDGKASLEIKGSQKDVVRAAVQVELMLLDAQEEQAENLQEELFQSAVQWMYDVYKYPARENRRIETAYVSGKNHTLDVGTVSHSIDFKAFRVKAPKQEFKLHREWLLPQKLDYSQSNSKFHWSGERLVELKLVEKKWDKFSHYEKEFKKAKLEIVKVEQIFNHVLFAVFNSKKDSIGDKVTELYQRVPGQFRNLICSVGFHRLYTGAKDPKQGPGLGFNKQLDRALQAGQESPEGLVYVFLADVVVGKTKEAKNLPFIPLNGGDIFSAFNSLVDSNLNPQSYVIFDPYQAYPKYLFTCKRNGSSV</sequence>
<feature type="compositionally biased region" description="Low complexity" evidence="8">
    <location>
        <begin position="307"/>
        <end position="322"/>
    </location>
</feature>
<dbReference type="InterPro" id="IPR002589">
    <property type="entry name" value="Macro_dom"/>
</dbReference>
<evidence type="ECO:0000256" key="4">
    <source>
        <dbReference type="ARBA" id="ARBA00023027"/>
    </source>
</evidence>
<comment type="subcellular location">
    <subcellularLocation>
        <location evidence="1">Nucleus</location>
    </subcellularLocation>
</comment>
<dbReference type="GO" id="GO:0044389">
    <property type="term" value="F:ubiquitin-like protein ligase binding"/>
    <property type="evidence" value="ECO:0000318"/>
    <property type="project" value="GO_Central"/>
</dbReference>
<evidence type="ECO:0000259" key="9">
    <source>
        <dbReference type="PROSITE" id="PS51059"/>
    </source>
</evidence>
<evidence type="ECO:0000256" key="1">
    <source>
        <dbReference type="ARBA" id="ARBA00004123"/>
    </source>
</evidence>
<dbReference type="GeneID" id="116406428"/>
<dbReference type="Bgee" id="ENSXETG00000007985">
    <property type="expression patterns" value="Expressed in 2-cell stage embryo and 12 other cell types or tissues"/>
</dbReference>
<evidence type="ECO:0000313" key="13">
    <source>
        <dbReference type="RefSeq" id="XP_031749312.1"/>
    </source>
</evidence>
<dbReference type="Proteomes" id="UP000008143">
    <property type="component" value="Chromosome 9"/>
</dbReference>
<evidence type="ECO:0000256" key="7">
    <source>
        <dbReference type="SAM" id="Coils"/>
    </source>
</evidence>
<dbReference type="PANTHER" id="PTHR14453:SF70">
    <property type="entry name" value="PROTEIN MONO-ADP-RIBOSYLTRANSFERASE PARP9"/>
    <property type="match status" value="1"/>
</dbReference>
<evidence type="ECO:0000313" key="12">
    <source>
        <dbReference type="Proteomes" id="UP000008143"/>
    </source>
</evidence>
<feature type="region of interest" description="Disordered" evidence="8">
    <location>
        <begin position="307"/>
        <end position="328"/>
    </location>
</feature>
<comment type="similarity">
    <text evidence="6">Belongs to the ARTD/PARP family.</text>
</comment>
<dbReference type="GO" id="GO:0003714">
    <property type="term" value="F:transcription corepressor activity"/>
    <property type="evidence" value="ECO:0000318"/>
    <property type="project" value="GO_Central"/>
</dbReference>
<dbReference type="InterPro" id="IPR012317">
    <property type="entry name" value="Poly(ADP-ribose)pol_cat_dom"/>
</dbReference>
<dbReference type="Xenbase" id="XB-GENE-1010331">
    <property type="gene designation" value="parp9"/>
</dbReference>
<organism evidence="11">
    <name type="scientific">Xenopus tropicalis</name>
    <name type="common">Western clawed frog</name>
    <name type="synonym">Silurana tropicalis</name>
    <dbReference type="NCBI Taxonomy" id="8364"/>
    <lineage>
        <taxon>Eukaryota</taxon>
        <taxon>Metazoa</taxon>
        <taxon>Chordata</taxon>
        <taxon>Craniata</taxon>
        <taxon>Vertebrata</taxon>
        <taxon>Euteleostomi</taxon>
        <taxon>Amphibia</taxon>
        <taxon>Batrachia</taxon>
        <taxon>Anura</taxon>
        <taxon>Pipoidea</taxon>
        <taxon>Pipidae</taxon>
        <taxon>Xenopodinae</taxon>
        <taxon>Xenopus</taxon>
        <taxon>Silurana</taxon>
    </lineage>
</organism>
<dbReference type="OMA" id="CTQIIVE"/>
<proteinExistence type="inferred from homology"/>
<feature type="domain" description="Macro" evidence="10">
    <location>
        <begin position="70"/>
        <end position="257"/>
    </location>
</feature>
<feature type="compositionally biased region" description="Polar residues" evidence="8">
    <location>
        <begin position="270"/>
        <end position="288"/>
    </location>
</feature>
<dbReference type="Gene3D" id="3.90.228.10">
    <property type="match status" value="1"/>
</dbReference>
<evidence type="ECO:0000256" key="2">
    <source>
        <dbReference type="ARBA" id="ARBA00022676"/>
    </source>
</evidence>
<evidence type="ECO:0000256" key="8">
    <source>
        <dbReference type="SAM" id="MobiDB-lite"/>
    </source>
</evidence>
<dbReference type="PROSITE" id="PS51154">
    <property type="entry name" value="MACRO"/>
    <property type="match status" value="2"/>
</dbReference>
<evidence type="ECO:0000313" key="11">
    <source>
        <dbReference type="Ensembl" id="ENSXETP00000106521"/>
    </source>
</evidence>
<dbReference type="RefSeq" id="XP_031749312.1">
    <property type="nucleotide sequence ID" value="XM_031893452.1"/>
</dbReference>
<dbReference type="InterPro" id="IPR052056">
    <property type="entry name" value="Mono-ARTD/PARP"/>
</dbReference>
<evidence type="ECO:0000256" key="5">
    <source>
        <dbReference type="ARBA" id="ARBA00023242"/>
    </source>
</evidence>
<dbReference type="SMART" id="SM00506">
    <property type="entry name" value="A1pp"/>
    <property type="match status" value="2"/>
</dbReference>
<accession>A0A803JF47</accession>
<evidence type="ECO:0000313" key="14">
    <source>
        <dbReference type="Xenbase" id="XB-GENE-29091355"/>
    </source>
</evidence>
<dbReference type="GO" id="GO:0003950">
    <property type="term" value="F:NAD+ poly-ADP-ribosyltransferase activity"/>
    <property type="evidence" value="ECO:0000318"/>
    <property type="project" value="GO_Central"/>
</dbReference>
<dbReference type="GO" id="GO:0060335">
    <property type="term" value="P:positive regulation of type II interferon-mediated signaling pathway"/>
    <property type="evidence" value="ECO:0000318"/>
    <property type="project" value="GO_Central"/>
</dbReference>
<dbReference type="Xenbase" id="XB-GENE-29091355">
    <property type="gene designation" value="LOC116406428"/>
</dbReference>
<dbReference type="Gene3D" id="3.40.220.10">
    <property type="entry name" value="Leucine Aminopeptidase, subunit E, domain 1"/>
    <property type="match status" value="2"/>
</dbReference>
<evidence type="ECO:0000259" key="10">
    <source>
        <dbReference type="PROSITE" id="PS51154"/>
    </source>
</evidence>
<reference evidence="13" key="3">
    <citation type="submission" date="2025-04" db="UniProtKB">
        <authorList>
            <consortium name="RefSeq"/>
        </authorList>
    </citation>
    <scope>IDENTIFICATION</scope>
    <source>
        <strain evidence="13">Nigerian</strain>
        <tissue evidence="13">Liver and blood</tissue>
    </source>
</reference>
<dbReference type="GeneTree" id="ENSGT00940000158837"/>
<dbReference type="KEGG" id="xtr:116406428"/>
<dbReference type="CDD" id="cd02907">
    <property type="entry name" value="Macro_Af1521_BAL-like"/>
    <property type="match status" value="1"/>
</dbReference>
<keyword evidence="3" id="KW-0808">Transferase</keyword>